<evidence type="ECO:0000259" key="2">
    <source>
        <dbReference type="Pfam" id="PF05899"/>
    </source>
</evidence>
<organism evidence="3 4">
    <name type="scientific">Leucobacter chromiireducens subsp. chromiireducens</name>
    <dbReference type="NCBI Taxonomy" id="660067"/>
    <lineage>
        <taxon>Bacteria</taxon>
        <taxon>Bacillati</taxon>
        <taxon>Actinomycetota</taxon>
        <taxon>Actinomycetes</taxon>
        <taxon>Micrococcales</taxon>
        <taxon>Microbacteriaceae</taxon>
        <taxon>Leucobacter</taxon>
    </lineage>
</organism>
<accession>A0ABS1SLT0</accession>
<dbReference type="PANTHER" id="PTHR40943:SF1">
    <property type="entry name" value="CYTOPLASMIC PROTEIN"/>
    <property type="match status" value="1"/>
</dbReference>
<keyword evidence="4" id="KW-1185">Reference proteome</keyword>
<evidence type="ECO:0000313" key="4">
    <source>
        <dbReference type="Proteomes" id="UP001646141"/>
    </source>
</evidence>
<comment type="caution">
    <text evidence="3">The sequence shown here is derived from an EMBL/GenBank/DDBJ whole genome shotgun (WGS) entry which is preliminary data.</text>
</comment>
<dbReference type="InterPro" id="IPR011051">
    <property type="entry name" value="RmlC_Cupin_sf"/>
</dbReference>
<evidence type="ECO:0000313" key="3">
    <source>
        <dbReference type="EMBL" id="MBL3688885.1"/>
    </source>
</evidence>
<dbReference type="Pfam" id="PF05899">
    <property type="entry name" value="Cupin_3"/>
    <property type="match status" value="1"/>
</dbReference>
<dbReference type="Gene3D" id="2.60.120.10">
    <property type="entry name" value="Jelly Rolls"/>
    <property type="match status" value="1"/>
</dbReference>
<proteinExistence type="predicted"/>
<reference evidence="3 4" key="1">
    <citation type="submission" date="2018-09" db="EMBL/GenBank/DDBJ databases">
        <title>Comparative genomics of Leucobacter spp.</title>
        <authorList>
            <person name="Reis A.C."/>
            <person name="Kolvenbach B.A."/>
            <person name="Corvini P.F.X."/>
            <person name="Nunes O.C."/>
        </authorList>
    </citation>
    <scope>NUCLEOTIDE SEQUENCE [LARGE SCALE GENOMIC DNA]</scope>
    <source>
        <strain evidence="3 4">L-1</strain>
    </source>
</reference>
<protein>
    <submittedName>
        <fullName evidence="3">DUF861 domain-containing protein</fullName>
    </submittedName>
</protein>
<evidence type="ECO:0000256" key="1">
    <source>
        <dbReference type="SAM" id="MobiDB-lite"/>
    </source>
</evidence>
<feature type="compositionally biased region" description="Polar residues" evidence="1">
    <location>
        <begin position="1"/>
        <end position="10"/>
    </location>
</feature>
<sequence>MDQTAANESAANEGALPNGRNAAVHAGSIPVALEAVEAADVVSGDPAQGIVELGEIGGAEAGIWELRGGTVTDTEVDELFVVLSGGASIELLSEPGVESDPSADPRTVEVGPGDVMRLVAGTRTRWTVRDHIRKVYIAG</sequence>
<gene>
    <name evidence="3" type="ORF">D3226_02780</name>
</gene>
<feature type="domain" description="(S)-ureidoglycine aminohydrolase cupin" evidence="2">
    <location>
        <begin position="55"/>
        <end position="136"/>
    </location>
</feature>
<dbReference type="InterPro" id="IPR008579">
    <property type="entry name" value="UGlyAH_Cupin_dom"/>
</dbReference>
<dbReference type="PANTHER" id="PTHR40943">
    <property type="entry name" value="CYTOPLASMIC PROTEIN-RELATED"/>
    <property type="match status" value="1"/>
</dbReference>
<dbReference type="SUPFAM" id="SSF51182">
    <property type="entry name" value="RmlC-like cupins"/>
    <property type="match status" value="1"/>
</dbReference>
<feature type="region of interest" description="Disordered" evidence="1">
    <location>
        <begin position="1"/>
        <end position="20"/>
    </location>
</feature>
<name>A0ABS1SLT0_9MICO</name>
<dbReference type="RefSeq" id="WP_202380882.1">
    <property type="nucleotide sequence ID" value="NZ_BAAAMA010000008.1"/>
</dbReference>
<dbReference type="EMBL" id="QYAD01000001">
    <property type="protein sequence ID" value="MBL3688885.1"/>
    <property type="molecule type" value="Genomic_DNA"/>
</dbReference>
<dbReference type="Proteomes" id="UP001646141">
    <property type="component" value="Unassembled WGS sequence"/>
</dbReference>
<dbReference type="InterPro" id="IPR014710">
    <property type="entry name" value="RmlC-like_jellyroll"/>
</dbReference>